<sequence length="250" mass="27501">MVNFPLLVLLVSFLGLALAAWIGDGLRKRFKPLKEESRDDSGVVLGGTLTLLGLVIGFSFAMAISRYDLRKDYEKTEANAIAAEDMRADLLVPDDAGKVHGLLKQYLDQRVLFYTTRNADRLTQISADTAHIQDELWSAIRSAASRLPPQLQGLLISGMTDIVLSQRSTEAAWLNRIPTSAWVMLLATSLGCNVLIGYRARRTDWIVFLVMPVAVSISLFLISDLDSPRGGAIRVVPHNLISLSQSLHGK</sequence>
<feature type="transmembrane region" description="Helical" evidence="1">
    <location>
        <begin position="43"/>
        <end position="65"/>
    </location>
</feature>
<dbReference type="InterPro" id="IPR025333">
    <property type="entry name" value="DUF4239"/>
</dbReference>
<reference evidence="2 3" key="1">
    <citation type="submission" date="2020-08" db="EMBL/GenBank/DDBJ databases">
        <title>Edaphobacter telluris sp. nov. and Acidobacterium dinghuensis sp. nov., two acidobacteria isolated from forest soil.</title>
        <authorList>
            <person name="Fu J."/>
            <person name="Qiu L."/>
        </authorList>
    </citation>
    <scope>NUCLEOTIDE SEQUENCE [LARGE SCALE GENOMIC DNA]</scope>
    <source>
        <strain evidence="2">4Y35</strain>
    </source>
</reference>
<keyword evidence="3" id="KW-1185">Reference proteome</keyword>
<dbReference type="Pfam" id="PF14023">
    <property type="entry name" value="Bestrophin-like"/>
    <property type="match status" value="1"/>
</dbReference>
<accession>A0A7G8BFL2</accession>
<dbReference type="Proteomes" id="UP000515312">
    <property type="component" value="Chromosome"/>
</dbReference>
<name>A0A7G8BFL2_9BACT</name>
<evidence type="ECO:0000313" key="2">
    <source>
        <dbReference type="EMBL" id="QNI31332.1"/>
    </source>
</evidence>
<keyword evidence="1" id="KW-0812">Transmembrane</keyword>
<evidence type="ECO:0000256" key="1">
    <source>
        <dbReference type="SAM" id="Phobius"/>
    </source>
</evidence>
<protein>
    <recommendedName>
        <fullName evidence="4">DUF4239 domain-containing protein</fullName>
    </recommendedName>
</protein>
<proteinExistence type="predicted"/>
<dbReference type="KEGG" id="adin:H7849_19935"/>
<evidence type="ECO:0000313" key="3">
    <source>
        <dbReference type="Proteomes" id="UP000515312"/>
    </source>
</evidence>
<dbReference type="AlphaFoldDB" id="A0A7G8BFL2"/>
<keyword evidence="1" id="KW-0472">Membrane</keyword>
<organism evidence="2 3">
    <name type="scientific">Alloacidobacterium dinghuense</name>
    <dbReference type="NCBI Taxonomy" id="2763107"/>
    <lineage>
        <taxon>Bacteria</taxon>
        <taxon>Pseudomonadati</taxon>
        <taxon>Acidobacteriota</taxon>
        <taxon>Terriglobia</taxon>
        <taxon>Terriglobales</taxon>
        <taxon>Acidobacteriaceae</taxon>
        <taxon>Alloacidobacterium</taxon>
    </lineage>
</organism>
<feature type="transmembrane region" description="Helical" evidence="1">
    <location>
        <begin position="205"/>
        <end position="222"/>
    </location>
</feature>
<feature type="transmembrane region" description="Helical" evidence="1">
    <location>
        <begin position="181"/>
        <end position="199"/>
    </location>
</feature>
<dbReference type="EMBL" id="CP060394">
    <property type="protein sequence ID" value="QNI31332.1"/>
    <property type="molecule type" value="Genomic_DNA"/>
</dbReference>
<evidence type="ECO:0008006" key="4">
    <source>
        <dbReference type="Google" id="ProtNLM"/>
    </source>
</evidence>
<gene>
    <name evidence="2" type="ORF">H7849_19935</name>
</gene>
<dbReference type="RefSeq" id="WP_186741883.1">
    <property type="nucleotide sequence ID" value="NZ_CP060394.1"/>
</dbReference>
<keyword evidence="1" id="KW-1133">Transmembrane helix</keyword>